<organism evidence="1">
    <name type="scientific">Providencia alcalifaciens</name>
    <dbReference type="NCBI Taxonomy" id="126385"/>
    <lineage>
        <taxon>Bacteria</taxon>
        <taxon>Pseudomonadati</taxon>
        <taxon>Pseudomonadota</taxon>
        <taxon>Gammaproteobacteria</taxon>
        <taxon>Enterobacterales</taxon>
        <taxon>Morganellaceae</taxon>
        <taxon>Providencia</taxon>
    </lineage>
</organism>
<dbReference type="EMBL" id="AB583184">
    <property type="protein sequence ID" value="BAL72675.1"/>
    <property type="molecule type" value="Genomic_DNA"/>
</dbReference>
<name>H7C8F8_9GAMM</name>
<evidence type="ECO:0000313" key="1">
    <source>
        <dbReference type="EMBL" id="BAL72675.1"/>
    </source>
</evidence>
<dbReference type="AlphaFoldDB" id="H7C8F8"/>
<sequence length="40" mass="4698">MNACLQVKNSNNGERPSCRCCRRASFQHREVAIHRQCCYQ</sequence>
<protein>
    <submittedName>
        <fullName evidence="1">Uncharacterized protein</fullName>
    </submittedName>
</protein>
<accession>H7C8F8</accession>
<proteinExistence type="predicted"/>
<reference evidence="1" key="1">
    <citation type="journal article" date="2012" name="Infect. Immun.">
        <title>Molecular Characterizations of Cytolethal Distending Toxin Produced by Providencia alcalifaciens Strains Isolated from Patients with Diarrhea.</title>
        <authorList>
            <person name="Shima A."/>
            <person name="Hinenoya A."/>
            <person name="Asakura M."/>
            <person name="Sugimoto N."/>
            <person name="Tsukamoto T."/>
            <person name="Ito H."/>
            <person name="Nagita A."/>
            <person name="Faruque S.M."/>
            <person name="Yamasaki S."/>
        </authorList>
    </citation>
    <scope>NUCLEOTIDE SEQUENCE</scope>
    <source>
        <strain evidence="1">AH-31</strain>
    </source>
</reference>